<dbReference type="EMBL" id="CAJVPW010000923">
    <property type="protein sequence ID" value="CAG8469690.1"/>
    <property type="molecule type" value="Genomic_DNA"/>
</dbReference>
<name>A0ACA9KEX1_9GLOM</name>
<dbReference type="Proteomes" id="UP000789366">
    <property type="component" value="Unassembled WGS sequence"/>
</dbReference>
<evidence type="ECO:0000313" key="2">
    <source>
        <dbReference type="Proteomes" id="UP000789366"/>
    </source>
</evidence>
<accession>A0ACA9KEX1</accession>
<reference evidence="1" key="1">
    <citation type="submission" date="2021-06" db="EMBL/GenBank/DDBJ databases">
        <authorList>
            <person name="Kallberg Y."/>
            <person name="Tangrot J."/>
            <person name="Rosling A."/>
        </authorList>
    </citation>
    <scope>NUCLEOTIDE SEQUENCE</scope>
    <source>
        <strain evidence="1">28 12/20/2015</strain>
    </source>
</reference>
<gene>
    <name evidence="1" type="ORF">SPELUC_LOCUS1635</name>
</gene>
<keyword evidence="2" id="KW-1185">Reference proteome</keyword>
<protein>
    <submittedName>
        <fullName evidence="1">17081_t:CDS:1</fullName>
    </submittedName>
</protein>
<sequence>MNKRKTAQAQCQHCRKQEPNAELISSQETNTKCRKRAALIPIEQQLEQQINIQQK</sequence>
<evidence type="ECO:0000313" key="1">
    <source>
        <dbReference type="EMBL" id="CAG8469690.1"/>
    </source>
</evidence>
<comment type="caution">
    <text evidence="1">The sequence shown here is derived from an EMBL/GenBank/DDBJ whole genome shotgun (WGS) entry which is preliminary data.</text>
</comment>
<organism evidence="1 2">
    <name type="scientific">Cetraspora pellucida</name>
    <dbReference type="NCBI Taxonomy" id="1433469"/>
    <lineage>
        <taxon>Eukaryota</taxon>
        <taxon>Fungi</taxon>
        <taxon>Fungi incertae sedis</taxon>
        <taxon>Mucoromycota</taxon>
        <taxon>Glomeromycotina</taxon>
        <taxon>Glomeromycetes</taxon>
        <taxon>Diversisporales</taxon>
        <taxon>Gigasporaceae</taxon>
        <taxon>Cetraspora</taxon>
    </lineage>
</organism>
<proteinExistence type="predicted"/>
<feature type="non-terminal residue" evidence="1">
    <location>
        <position position="55"/>
    </location>
</feature>